<accession>A0A554VD71</accession>
<reference evidence="1 2" key="1">
    <citation type="submission" date="2019-07" db="EMBL/GenBank/DDBJ databases">
        <title>The draft genome sequence of Aquimarina algiphila M91.</title>
        <authorList>
            <person name="Meng X."/>
        </authorList>
    </citation>
    <scope>NUCLEOTIDE SEQUENCE [LARGE SCALE GENOMIC DNA]</scope>
    <source>
        <strain evidence="1 2">M91</strain>
    </source>
</reference>
<dbReference type="RefSeq" id="WP_143918368.1">
    <property type="nucleotide sequence ID" value="NZ_CANMIK010000074.1"/>
</dbReference>
<evidence type="ECO:0000313" key="2">
    <source>
        <dbReference type="Proteomes" id="UP000318833"/>
    </source>
</evidence>
<comment type="caution">
    <text evidence="1">The sequence shown here is derived from an EMBL/GenBank/DDBJ whole genome shotgun (WGS) entry which is preliminary data.</text>
</comment>
<dbReference type="Proteomes" id="UP000318833">
    <property type="component" value="Unassembled WGS sequence"/>
</dbReference>
<keyword evidence="2" id="KW-1185">Reference proteome</keyword>
<name>A0A554VD71_9FLAO</name>
<gene>
    <name evidence="1" type="ORF">FOF46_25145</name>
</gene>
<dbReference type="EMBL" id="VLNR01000072">
    <property type="protein sequence ID" value="TSE04793.1"/>
    <property type="molecule type" value="Genomic_DNA"/>
</dbReference>
<dbReference type="AlphaFoldDB" id="A0A554VD71"/>
<organism evidence="1 2">
    <name type="scientific">Aquimarina algiphila</name>
    <dbReference type="NCBI Taxonomy" id="2047982"/>
    <lineage>
        <taxon>Bacteria</taxon>
        <taxon>Pseudomonadati</taxon>
        <taxon>Bacteroidota</taxon>
        <taxon>Flavobacteriia</taxon>
        <taxon>Flavobacteriales</taxon>
        <taxon>Flavobacteriaceae</taxon>
        <taxon>Aquimarina</taxon>
    </lineage>
</organism>
<evidence type="ECO:0000313" key="1">
    <source>
        <dbReference type="EMBL" id="TSE04793.1"/>
    </source>
</evidence>
<sequence>MNKLDAPIEMKFLSRIILLLLPILLMGNTIPYDDCPPRYSTPCSPHQLEGFWYYPDSPKNTILRQADQVGEQIPDLGLTVHYDILWKGGCNHDFVVKQVYYDEKIPNASQNAKLFYPGEIINYQVTAVYPDSMKFKVTLKGITTCEQTLYRVPKEWLEK</sequence>
<protein>
    <submittedName>
        <fullName evidence="1">Uncharacterized protein</fullName>
    </submittedName>
</protein>
<proteinExistence type="predicted"/>